<protein>
    <submittedName>
        <fullName evidence="1">Uncharacterized protein</fullName>
    </submittedName>
</protein>
<dbReference type="EMBL" id="KB741292">
    <property type="protein sequence ID" value="ENN70435.1"/>
    <property type="molecule type" value="Genomic_DNA"/>
</dbReference>
<name>N6TMH0_DENPD</name>
<accession>N6TMH0</accession>
<reference evidence="1" key="1">
    <citation type="journal article" date="2013" name="Genome Biol.">
        <title>Draft genome of the mountain pine beetle, Dendroctonus ponderosae Hopkins, a major forest pest.</title>
        <authorList>
            <person name="Keeling C.I."/>
            <person name="Yuen M.M."/>
            <person name="Liao N.Y."/>
            <person name="Docking T.R."/>
            <person name="Chan S.K."/>
            <person name="Taylor G.A."/>
            <person name="Palmquist D.L."/>
            <person name="Jackman S.D."/>
            <person name="Nguyen A."/>
            <person name="Li M."/>
            <person name="Henderson H."/>
            <person name="Janes J.K."/>
            <person name="Zhao Y."/>
            <person name="Pandoh P."/>
            <person name="Moore R."/>
            <person name="Sperling F.A."/>
            <person name="Huber D.P."/>
            <person name="Birol I."/>
            <person name="Jones S.J."/>
            <person name="Bohlmann J."/>
        </authorList>
    </citation>
    <scope>NUCLEOTIDE SEQUENCE</scope>
</reference>
<organism evidence="1">
    <name type="scientific">Dendroctonus ponderosae</name>
    <name type="common">Mountain pine beetle</name>
    <dbReference type="NCBI Taxonomy" id="77166"/>
    <lineage>
        <taxon>Eukaryota</taxon>
        <taxon>Metazoa</taxon>
        <taxon>Ecdysozoa</taxon>
        <taxon>Arthropoda</taxon>
        <taxon>Hexapoda</taxon>
        <taxon>Insecta</taxon>
        <taxon>Pterygota</taxon>
        <taxon>Neoptera</taxon>
        <taxon>Endopterygota</taxon>
        <taxon>Coleoptera</taxon>
        <taxon>Polyphaga</taxon>
        <taxon>Cucujiformia</taxon>
        <taxon>Curculionidae</taxon>
        <taxon>Scolytinae</taxon>
        <taxon>Dendroctonus</taxon>
    </lineage>
</organism>
<sequence>PVLAKIILKPTLIWELLKVSIPLEELVKSHCRMDIHVPLPCISSSSPQTPLVSLVPNKKVASERPEEADSTNFDPCEQCSVDFRITLLMLLLQDF</sequence>
<feature type="non-terminal residue" evidence="1">
    <location>
        <position position="1"/>
    </location>
</feature>
<proteinExistence type="predicted"/>
<dbReference type="HOGENOM" id="CLU_2378677_0_0_1"/>
<evidence type="ECO:0000313" key="1">
    <source>
        <dbReference type="EMBL" id="ENN70435.1"/>
    </source>
</evidence>
<dbReference type="AlphaFoldDB" id="N6TMH0"/>
<gene>
    <name evidence="1" type="ORF">YQE_12939</name>
</gene>